<comment type="pathway">
    <text evidence="11">Cofactor biosynthesis; iron-sulfur cluster biosynthesis.</text>
</comment>
<dbReference type="Proteomes" id="UP000005868">
    <property type="component" value="Chromosome"/>
</dbReference>
<dbReference type="InterPro" id="IPR015422">
    <property type="entry name" value="PyrdxlP-dep_Trfase_small"/>
</dbReference>
<dbReference type="InterPro" id="IPR020578">
    <property type="entry name" value="Aminotrans_V_PyrdxlP_BS"/>
</dbReference>
<comment type="subcellular location">
    <subcellularLocation>
        <location evidence="11">Cytoplasm</location>
    </subcellularLocation>
</comment>
<keyword evidence="9 11" id="KW-0411">Iron-sulfur</keyword>
<dbReference type="InterPro" id="IPR015421">
    <property type="entry name" value="PyrdxlP-dep_Trfase_major"/>
</dbReference>
<reference evidence="15" key="1">
    <citation type="submission" date="2011-10" db="EMBL/GenBank/DDBJ databases">
        <title>The complete genome of chromosome of Thermovirga lienii DSM 17291.</title>
        <authorList>
            <consortium name="US DOE Joint Genome Institute (JGI-PGF)"/>
            <person name="Lucas S."/>
            <person name="Copeland A."/>
            <person name="Lapidus A."/>
            <person name="Glavina del Rio T."/>
            <person name="Dalin E."/>
            <person name="Tice H."/>
            <person name="Bruce D."/>
            <person name="Goodwin L."/>
            <person name="Pitluck S."/>
            <person name="Peters L."/>
            <person name="Mikhailova N."/>
            <person name="Saunders E."/>
            <person name="Kyrpides N."/>
            <person name="Mavromatis K."/>
            <person name="Ivanova N."/>
            <person name="Last F.I."/>
            <person name="Brettin T."/>
            <person name="Detter J.C."/>
            <person name="Han C."/>
            <person name="Larimer F."/>
            <person name="Land M."/>
            <person name="Hauser L."/>
            <person name="Markowitz V."/>
            <person name="Cheng J.-F."/>
            <person name="Hugenholtz P."/>
            <person name="Woyke T."/>
            <person name="Wu D."/>
            <person name="Spring S."/>
            <person name="Schroeder M."/>
            <person name="Brambilla E.-M."/>
            <person name="Klenk H.-P."/>
            <person name="Eisen J.A."/>
        </authorList>
    </citation>
    <scope>NUCLEOTIDE SEQUENCE [LARGE SCALE GENOMIC DNA]</scope>
    <source>
        <strain evidence="15">ATCC BAA-1197 / DSM 17291 / Cas60314</strain>
    </source>
</reference>
<sequence length="392" mass="42292">MKRKVYMDHSATTPLASEVFEAMEPYLKGSFGNPNSIHAWGREARKAVNEARDQIAELINAEAREIIITGGGSEADNLAIKGTAFALQDKGKHIITSAIEHHAVLDACDWLEKIGFEVTVLPVDSNGTVDLEALEKAIRDDTILITIMYANNEVGTIQPVEKIIEIAKKRGVRVHLDGVQAVGHIPVDVKELDVDLLTLSAHKMYGPKGVGALYVKKGTKLVPIIHGGGQEFGLRSGTENTAGIVGFGAAAKLAKRRLEEKEHLKESALRDKLLSGIMKNIPHAHITGHPTQRLPFHASVCFDFIEGESLLLRLDAGGIGASSGSACTSGSLEPSHVLLAMGISHERAHGSLRLTLGKDTTEEDIDYILEVLPKIVTDLRALSPLGKDITTR</sequence>
<dbReference type="KEGG" id="tli:Tlie_0517"/>
<evidence type="ECO:0000259" key="13">
    <source>
        <dbReference type="Pfam" id="PF00266"/>
    </source>
</evidence>
<keyword evidence="4 11" id="KW-0808">Transferase</keyword>
<dbReference type="InterPro" id="IPR000192">
    <property type="entry name" value="Aminotrans_V_dom"/>
</dbReference>
<evidence type="ECO:0000256" key="4">
    <source>
        <dbReference type="ARBA" id="ARBA00022679"/>
    </source>
</evidence>
<feature type="domain" description="Aminotransferase class V" evidence="13">
    <location>
        <begin position="5"/>
        <end position="367"/>
    </location>
</feature>
<comment type="cofactor">
    <cofactor evidence="1 11 12">
        <name>pyridoxal 5'-phosphate</name>
        <dbReference type="ChEBI" id="CHEBI:597326"/>
    </cofactor>
</comment>
<feature type="binding site" evidence="11">
    <location>
        <position position="152"/>
    </location>
    <ligand>
        <name>pyridoxal 5'-phosphate</name>
        <dbReference type="ChEBI" id="CHEBI:597326"/>
    </ligand>
</feature>
<feature type="active site" description="Cysteine persulfide intermediate" evidence="11">
    <location>
        <position position="327"/>
    </location>
</feature>
<dbReference type="EMBL" id="CP003096">
    <property type="protein sequence ID" value="AER66252.1"/>
    <property type="molecule type" value="Genomic_DNA"/>
</dbReference>
<dbReference type="GO" id="GO:0051537">
    <property type="term" value="F:2 iron, 2 sulfur cluster binding"/>
    <property type="evidence" value="ECO:0007669"/>
    <property type="project" value="UniProtKB-UniRule"/>
</dbReference>
<dbReference type="PANTHER" id="PTHR11601">
    <property type="entry name" value="CYSTEINE DESULFURYLASE FAMILY MEMBER"/>
    <property type="match status" value="1"/>
</dbReference>
<dbReference type="InterPro" id="IPR016454">
    <property type="entry name" value="Cysteine_dSase"/>
</dbReference>
<keyword evidence="15" id="KW-1185">Reference proteome</keyword>
<evidence type="ECO:0000313" key="15">
    <source>
        <dbReference type="Proteomes" id="UP000005868"/>
    </source>
</evidence>
<proteinExistence type="inferred from homology"/>
<dbReference type="Gene3D" id="3.40.640.10">
    <property type="entry name" value="Type I PLP-dependent aspartate aminotransferase-like (Major domain)"/>
    <property type="match status" value="1"/>
</dbReference>
<comment type="catalytic activity">
    <reaction evidence="10 11">
        <text>(sulfur carrier)-H + L-cysteine = (sulfur carrier)-SH + L-alanine</text>
        <dbReference type="Rhea" id="RHEA:43892"/>
        <dbReference type="Rhea" id="RHEA-COMP:14737"/>
        <dbReference type="Rhea" id="RHEA-COMP:14739"/>
        <dbReference type="ChEBI" id="CHEBI:29917"/>
        <dbReference type="ChEBI" id="CHEBI:35235"/>
        <dbReference type="ChEBI" id="CHEBI:57972"/>
        <dbReference type="ChEBI" id="CHEBI:64428"/>
        <dbReference type="EC" id="2.8.1.7"/>
    </reaction>
</comment>
<dbReference type="InterPro" id="IPR017772">
    <property type="entry name" value="Cys_deSase_NifS_bac/arc"/>
</dbReference>
<feature type="binding site" description="via persulfide group" evidence="11">
    <location>
        <position position="327"/>
    </location>
    <ligand>
        <name>[2Fe-2S] cluster</name>
        <dbReference type="ChEBI" id="CHEBI:190135"/>
        <note>ligand shared with IscU</note>
    </ligand>
</feature>
<feature type="binding site" evidence="11">
    <location>
        <position position="180"/>
    </location>
    <ligand>
        <name>pyridoxal 5'-phosphate</name>
        <dbReference type="ChEBI" id="CHEBI:597326"/>
    </ligand>
</feature>
<evidence type="ECO:0000313" key="14">
    <source>
        <dbReference type="EMBL" id="AER66252.1"/>
    </source>
</evidence>
<keyword evidence="6 11" id="KW-0479">Metal-binding</keyword>
<protein>
    <recommendedName>
        <fullName evidence="11">Cysteine desulfurase IscS</fullName>
        <ecNumber evidence="11">2.8.1.7</ecNumber>
    </recommendedName>
</protein>
<keyword evidence="7 11" id="KW-0663">Pyridoxal phosphate</keyword>
<dbReference type="NCBIfam" id="TIGR03402">
    <property type="entry name" value="FeS_nifS"/>
    <property type="match status" value="1"/>
</dbReference>
<evidence type="ECO:0000256" key="6">
    <source>
        <dbReference type="ARBA" id="ARBA00022723"/>
    </source>
</evidence>
<evidence type="ECO:0000256" key="9">
    <source>
        <dbReference type="ARBA" id="ARBA00023014"/>
    </source>
</evidence>
<dbReference type="HAMAP" id="MF_00331">
    <property type="entry name" value="Cys_desulf_IscS"/>
    <property type="match status" value="1"/>
</dbReference>
<dbReference type="UniPathway" id="UPA00266"/>
<gene>
    <name evidence="11" type="primary">iscS</name>
    <name evidence="14" type="ordered locus">Tlie_0517</name>
</gene>
<comment type="function">
    <text evidence="11">Master enzyme that delivers sulfur to a number of partners involved in Fe-S cluster assembly, tRNA modification or cofactor biosynthesis. Catalyzes the removal of elemental sulfur atoms from cysteine to produce alanine. Functions as a sulfur delivery protein for Fe-S cluster synthesis onto IscU, an Fe-S scaffold assembly protein, as well as other S acceptor proteins.</text>
</comment>
<evidence type="ECO:0000256" key="12">
    <source>
        <dbReference type="RuleBase" id="RU004504"/>
    </source>
</evidence>
<feature type="binding site" evidence="11">
    <location>
        <position position="238"/>
    </location>
    <ligand>
        <name>pyridoxal 5'-phosphate</name>
        <dbReference type="ChEBI" id="CHEBI:597326"/>
    </ligand>
</feature>
<feature type="binding site" evidence="11">
    <location>
        <begin position="72"/>
        <end position="73"/>
    </location>
    <ligand>
        <name>pyridoxal 5'-phosphate</name>
        <dbReference type="ChEBI" id="CHEBI:597326"/>
    </ligand>
</feature>
<dbReference type="PANTHER" id="PTHR11601:SF34">
    <property type="entry name" value="CYSTEINE DESULFURASE"/>
    <property type="match status" value="1"/>
</dbReference>
<dbReference type="Gene3D" id="3.90.1150.10">
    <property type="entry name" value="Aspartate Aminotransferase, domain 1"/>
    <property type="match status" value="1"/>
</dbReference>
<evidence type="ECO:0000256" key="5">
    <source>
        <dbReference type="ARBA" id="ARBA00022714"/>
    </source>
</evidence>
<evidence type="ECO:0000256" key="2">
    <source>
        <dbReference type="ARBA" id="ARBA00006490"/>
    </source>
</evidence>
<comment type="similarity">
    <text evidence="2 11">Belongs to the class-V pyridoxal-phosphate-dependent aminotransferase family. NifS/IscS subfamily.</text>
</comment>
<dbReference type="AlphaFoldDB" id="G7V816"/>
<dbReference type="InterPro" id="IPR015424">
    <property type="entry name" value="PyrdxlP-dep_Trfase"/>
</dbReference>
<evidence type="ECO:0000256" key="3">
    <source>
        <dbReference type="ARBA" id="ARBA00022490"/>
    </source>
</evidence>
<reference evidence="14 15" key="2">
    <citation type="journal article" date="2012" name="Stand. Genomic Sci.">
        <title>Genome sequence of the moderately thermophilic, amino-acid-degrading and sulfur-reducing bacterium Thermovirga lienii type strain (Cas60314(T)).</title>
        <authorList>
            <person name="Goker M."/>
            <person name="Saunders E."/>
            <person name="Lapidus A."/>
            <person name="Nolan M."/>
            <person name="Lucas S."/>
            <person name="Hammon N."/>
            <person name="Deshpande S."/>
            <person name="Cheng J.F."/>
            <person name="Han C."/>
            <person name="Tapia R."/>
            <person name="Goodwin L.A."/>
            <person name="Pitluck S."/>
            <person name="Liolios K."/>
            <person name="Mavromatis K."/>
            <person name="Pagani I."/>
            <person name="Ivanova N."/>
            <person name="Mikhailova N."/>
            <person name="Pati A."/>
            <person name="Chen A."/>
            <person name="Palaniappan K."/>
            <person name="Land M."/>
            <person name="Chang Y.J."/>
            <person name="Jeffries C.D."/>
            <person name="Brambilla E.M."/>
            <person name="Rohde M."/>
            <person name="Spring S."/>
            <person name="Detter J.C."/>
            <person name="Woyke T."/>
            <person name="Bristow J."/>
            <person name="Eisen J.A."/>
            <person name="Markowitz V."/>
            <person name="Hugenholtz P."/>
            <person name="Kyrpides N.C."/>
            <person name="Klenk H.P."/>
        </authorList>
    </citation>
    <scope>NUCLEOTIDE SEQUENCE [LARGE SCALE GENOMIC DNA]</scope>
    <source>
        <strain evidence="15">ATCC BAA-1197 / DSM 17291 / Cas60314</strain>
    </source>
</reference>
<dbReference type="HOGENOM" id="CLU_003433_0_2_0"/>
<dbReference type="GO" id="GO:0030170">
    <property type="term" value="F:pyridoxal phosphate binding"/>
    <property type="evidence" value="ECO:0007669"/>
    <property type="project" value="UniProtKB-UniRule"/>
</dbReference>
<dbReference type="GO" id="GO:0006520">
    <property type="term" value="P:amino acid metabolic process"/>
    <property type="evidence" value="ECO:0007669"/>
    <property type="project" value="InterPro"/>
</dbReference>
<dbReference type="SUPFAM" id="SSF53383">
    <property type="entry name" value="PLP-dependent transferases"/>
    <property type="match status" value="1"/>
</dbReference>
<evidence type="ECO:0000256" key="8">
    <source>
        <dbReference type="ARBA" id="ARBA00023004"/>
    </source>
</evidence>
<dbReference type="GO" id="GO:1990221">
    <property type="term" value="C:L-cysteine desulfurase complex"/>
    <property type="evidence" value="ECO:0007669"/>
    <property type="project" value="UniProtKB-ARBA"/>
</dbReference>
<evidence type="ECO:0000256" key="7">
    <source>
        <dbReference type="ARBA" id="ARBA00022898"/>
    </source>
</evidence>
<dbReference type="FunFam" id="3.40.640.10:FF:000003">
    <property type="entry name" value="Cysteine desulfurase IscS"/>
    <property type="match status" value="1"/>
</dbReference>
<dbReference type="eggNOG" id="COG1104">
    <property type="taxonomic scope" value="Bacteria"/>
</dbReference>
<dbReference type="PIRSF" id="PIRSF005572">
    <property type="entry name" value="NifS"/>
    <property type="match status" value="1"/>
</dbReference>
<dbReference type="GO" id="GO:0031071">
    <property type="term" value="F:cysteine desulfurase activity"/>
    <property type="evidence" value="ECO:0007669"/>
    <property type="project" value="UniProtKB-UniRule"/>
</dbReference>
<name>G7V816_THELD</name>
<evidence type="ECO:0000256" key="11">
    <source>
        <dbReference type="HAMAP-Rule" id="MF_00331"/>
    </source>
</evidence>
<dbReference type="NCBIfam" id="NF002806">
    <property type="entry name" value="PRK02948.1"/>
    <property type="match status" value="1"/>
</dbReference>
<keyword evidence="8 11" id="KW-0408">Iron</keyword>
<evidence type="ECO:0000256" key="1">
    <source>
        <dbReference type="ARBA" id="ARBA00001933"/>
    </source>
</evidence>
<feature type="binding site" evidence="11">
    <location>
        <begin position="200"/>
        <end position="202"/>
    </location>
    <ligand>
        <name>pyridoxal 5'-phosphate</name>
        <dbReference type="ChEBI" id="CHEBI:597326"/>
    </ligand>
</feature>
<dbReference type="PROSITE" id="PS00595">
    <property type="entry name" value="AA_TRANSFER_CLASS_5"/>
    <property type="match status" value="1"/>
</dbReference>
<organism evidence="14 15">
    <name type="scientific">Thermovirga lienii (strain ATCC BAA-1197 / DSM 17291 / Cas60314)</name>
    <dbReference type="NCBI Taxonomy" id="580340"/>
    <lineage>
        <taxon>Bacteria</taxon>
        <taxon>Thermotogati</taxon>
        <taxon>Synergistota</taxon>
        <taxon>Synergistia</taxon>
        <taxon>Synergistales</taxon>
        <taxon>Thermovirgaceae</taxon>
        <taxon>Thermovirga</taxon>
    </lineage>
</organism>
<evidence type="ECO:0000256" key="10">
    <source>
        <dbReference type="ARBA" id="ARBA00050776"/>
    </source>
</evidence>
<dbReference type="InterPro" id="IPR010240">
    <property type="entry name" value="Cys_deSase_IscS"/>
</dbReference>
<keyword evidence="3 11" id="KW-0963">Cytoplasm</keyword>
<dbReference type="STRING" id="580340.Tlie_0517"/>
<dbReference type="Pfam" id="PF00266">
    <property type="entry name" value="Aminotran_5"/>
    <property type="match status" value="1"/>
</dbReference>
<accession>G7V816</accession>
<feature type="modified residue" description="N6-(pyridoxal phosphate)lysine" evidence="11">
    <location>
        <position position="203"/>
    </location>
</feature>
<keyword evidence="5 11" id="KW-0001">2Fe-2S</keyword>
<dbReference type="EC" id="2.8.1.7" evidence="11"/>
<dbReference type="GO" id="GO:0046872">
    <property type="term" value="F:metal ion binding"/>
    <property type="evidence" value="ECO:0007669"/>
    <property type="project" value="UniProtKB-KW"/>
</dbReference>
<comment type="subunit">
    <text evidence="11">Homodimer. Forms a heterotetramer with IscU, interacts with other sulfur acceptors.</text>
</comment>
<dbReference type="GO" id="GO:0044571">
    <property type="term" value="P:[2Fe-2S] cluster assembly"/>
    <property type="evidence" value="ECO:0007669"/>
    <property type="project" value="UniProtKB-UniRule"/>
</dbReference>